<accession>A0A6C0CGW7</accession>
<reference evidence="2" key="1">
    <citation type="journal article" date="2020" name="Nature">
        <title>Giant virus diversity and host interactions through global metagenomics.</title>
        <authorList>
            <person name="Schulz F."/>
            <person name="Roux S."/>
            <person name="Paez-Espino D."/>
            <person name="Jungbluth S."/>
            <person name="Walsh D.A."/>
            <person name="Denef V.J."/>
            <person name="McMahon K.D."/>
            <person name="Konstantinidis K.T."/>
            <person name="Eloe-Fadrosh E.A."/>
            <person name="Kyrpides N.C."/>
            <person name="Woyke T."/>
        </authorList>
    </citation>
    <scope>NUCLEOTIDE SEQUENCE</scope>
    <source>
        <strain evidence="2">GVMAG-M-3300021120-1</strain>
    </source>
</reference>
<evidence type="ECO:0000256" key="1">
    <source>
        <dbReference type="SAM" id="MobiDB-lite"/>
    </source>
</evidence>
<sequence length="178" mass="18886">MNFTTDANGRMVATTVPKATPPPIQKITGSIAQAAAQKTTTDAANAAAAAKALGAGQKGAGRRRKYTGGAEQNVTPPPLPTANSVAGANAGDVLKKLVDAHTQIKASSTYDSLAKAPPIKVGGFRLIGAEDLYPGSGTQTDTKRRRKTKKKNGRHHKRTHRRKRSKSRAVRRRSRRAV</sequence>
<evidence type="ECO:0000313" key="2">
    <source>
        <dbReference type="EMBL" id="QHT03828.1"/>
    </source>
</evidence>
<dbReference type="EMBL" id="MN739418">
    <property type="protein sequence ID" value="QHT03828.1"/>
    <property type="molecule type" value="Genomic_DNA"/>
</dbReference>
<feature type="region of interest" description="Disordered" evidence="1">
    <location>
        <begin position="129"/>
        <end position="178"/>
    </location>
</feature>
<feature type="region of interest" description="Disordered" evidence="1">
    <location>
        <begin position="52"/>
        <end position="87"/>
    </location>
</feature>
<organism evidence="2">
    <name type="scientific">viral metagenome</name>
    <dbReference type="NCBI Taxonomy" id="1070528"/>
    <lineage>
        <taxon>unclassified sequences</taxon>
        <taxon>metagenomes</taxon>
        <taxon>organismal metagenomes</taxon>
    </lineage>
</organism>
<name>A0A6C0CGW7_9ZZZZ</name>
<protein>
    <submittedName>
        <fullName evidence="2">Uncharacterized protein</fullName>
    </submittedName>
</protein>
<proteinExistence type="predicted"/>
<feature type="compositionally biased region" description="Basic residues" evidence="1">
    <location>
        <begin position="143"/>
        <end position="178"/>
    </location>
</feature>
<dbReference type="AlphaFoldDB" id="A0A6C0CGW7"/>